<evidence type="ECO:0000313" key="6">
    <source>
        <dbReference type="Proteomes" id="UP000261080"/>
    </source>
</evidence>
<organism evidence="5 6">
    <name type="scientific">Sellimonas intestinalis</name>
    <dbReference type="NCBI Taxonomy" id="1653434"/>
    <lineage>
        <taxon>Bacteria</taxon>
        <taxon>Bacillati</taxon>
        <taxon>Bacillota</taxon>
        <taxon>Clostridia</taxon>
        <taxon>Lachnospirales</taxon>
        <taxon>Lachnospiraceae</taxon>
        <taxon>Sellimonas</taxon>
    </lineage>
</organism>
<dbReference type="GO" id="GO:0045892">
    <property type="term" value="P:negative regulation of DNA-templated transcription"/>
    <property type="evidence" value="ECO:0007669"/>
    <property type="project" value="TreeGrafter"/>
</dbReference>
<evidence type="ECO:0000256" key="1">
    <source>
        <dbReference type="ARBA" id="ARBA00023015"/>
    </source>
</evidence>
<dbReference type="GO" id="GO:0003700">
    <property type="term" value="F:DNA-binding transcription factor activity"/>
    <property type="evidence" value="ECO:0007669"/>
    <property type="project" value="InterPro"/>
</dbReference>
<keyword evidence="3" id="KW-0804">Transcription</keyword>
<dbReference type="EMBL" id="QVLX01000004">
    <property type="protein sequence ID" value="RGE86917.1"/>
    <property type="molecule type" value="Genomic_DNA"/>
</dbReference>
<feature type="domain" description="HTH gntR-type" evidence="4">
    <location>
        <begin position="1"/>
        <end position="63"/>
    </location>
</feature>
<sequence length="215" mass="25127">MKIKERLMEDIRDKSVSTPIDSERELAVKFDVSRMTVRRAVNELVAEGYLYRNKNRGTFVSDQALHRKNTTVDSFVKQENANYRLIYFNVRPEPEYAALFSITQEDLMICAVRLMMEDDRPVTIEEIYYPYSHVHSMGMKDLDEMLDMTGYIVDGTVTQRFYPILVPPEYSNLLNLEMNTPIIMVECKIHNQVGELVAIVKMYHNPNEKVIEMTL</sequence>
<dbReference type="InterPro" id="IPR000524">
    <property type="entry name" value="Tscrpt_reg_HTH_GntR"/>
</dbReference>
<proteinExistence type="predicted"/>
<dbReference type="Gene3D" id="3.40.1410.10">
    <property type="entry name" value="Chorismate lyase-like"/>
    <property type="match status" value="1"/>
</dbReference>
<dbReference type="PANTHER" id="PTHR44846">
    <property type="entry name" value="MANNOSYL-D-GLYCERATE TRANSPORT/METABOLISM SYSTEM REPRESSOR MNGR-RELATED"/>
    <property type="match status" value="1"/>
</dbReference>
<dbReference type="InterPro" id="IPR036388">
    <property type="entry name" value="WH-like_DNA-bd_sf"/>
</dbReference>
<dbReference type="SUPFAM" id="SSF46785">
    <property type="entry name" value="Winged helix' DNA-binding domain"/>
    <property type="match status" value="1"/>
</dbReference>
<dbReference type="Pfam" id="PF07702">
    <property type="entry name" value="UTRA"/>
    <property type="match status" value="1"/>
</dbReference>
<comment type="caution">
    <text evidence="5">The sequence shown here is derived from an EMBL/GenBank/DDBJ whole genome shotgun (WGS) entry which is preliminary data.</text>
</comment>
<dbReference type="InterPro" id="IPR011663">
    <property type="entry name" value="UTRA"/>
</dbReference>
<dbReference type="Gene3D" id="1.10.10.10">
    <property type="entry name" value="Winged helix-like DNA-binding domain superfamily/Winged helix DNA-binding domain"/>
    <property type="match status" value="1"/>
</dbReference>
<name>A0A3E3K185_9FIRM</name>
<dbReference type="PROSITE" id="PS50949">
    <property type="entry name" value="HTH_GNTR"/>
    <property type="match status" value="1"/>
</dbReference>
<dbReference type="PRINTS" id="PR00035">
    <property type="entry name" value="HTHGNTR"/>
</dbReference>
<accession>A0A3E3K185</accession>
<dbReference type="SMART" id="SM00866">
    <property type="entry name" value="UTRA"/>
    <property type="match status" value="1"/>
</dbReference>
<evidence type="ECO:0000256" key="2">
    <source>
        <dbReference type="ARBA" id="ARBA00023125"/>
    </source>
</evidence>
<evidence type="ECO:0000259" key="4">
    <source>
        <dbReference type="PROSITE" id="PS50949"/>
    </source>
</evidence>
<dbReference type="InterPro" id="IPR036390">
    <property type="entry name" value="WH_DNA-bd_sf"/>
</dbReference>
<evidence type="ECO:0000256" key="3">
    <source>
        <dbReference type="ARBA" id="ARBA00023163"/>
    </source>
</evidence>
<dbReference type="SMART" id="SM00345">
    <property type="entry name" value="HTH_GNTR"/>
    <property type="match status" value="1"/>
</dbReference>
<dbReference type="InterPro" id="IPR028978">
    <property type="entry name" value="Chorismate_lyase_/UTRA_dom_sf"/>
</dbReference>
<evidence type="ECO:0000313" key="5">
    <source>
        <dbReference type="EMBL" id="RGE86917.1"/>
    </source>
</evidence>
<gene>
    <name evidence="5" type="ORF">DW016_08160</name>
</gene>
<dbReference type="GO" id="GO:0003677">
    <property type="term" value="F:DNA binding"/>
    <property type="evidence" value="ECO:0007669"/>
    <property type="project" value="UniProtKB-KW"/>
</dbReference>
<keyword evidence="6" id="KW-1185">Reference proteome</keyword>
<dbReference type="RefSeq" id="WP_051411844.1">
    <property type="nucleotide sequence ID" value="NZ_BAABYU010000001.1"/>
</dbReference>
<keyword evidence="1" id="KW-0805">Transcription regulation</keyword>
<keyword evidence="2" id="KW-0238">DNA-binding</keyword>
<dbReference type="AlphaFoldDB" id="A0A3E3K185"/>
<dbReference type="CDD" id="cd07377">
    <property type="entry name" value="WHTH_GntR"/>
    <property type="match status" value="1"/>
</dbReference>
<reference evidence="5 6" key="1">
    <citation type="submission" date="2018-08" db="EMBL/GenBank/DDBJ databases">
        <title>A genome reference for cultivated species of the human gut microbiota.</title>
        <authorList>
            <person name="Zou Y."/>
            <person name="Xue W."/>
            <person name="Luo G."/>
        </authorList>
    </citation>
    <scope>NUCLEOTIDE SEQUENCE [LARGE SCALE GENOMIC DNA]</scope>
    <source>
        <strain evidence="5 6">AF37-2AT</strain>
    </source>
</reference>
<dbReference type="PANTHER" id="PTHR44846:SF1">
    <property type="entry name" value="MANNOSYL-D-GLYCERATE TRANSPORT_METABOLISM SYSTEM REPRESSOR MNGR-RELATED"/>
    <property type="match status" value="1"/>
</dbReference>
<dbReference type="Proteomes" id="UP000261080">
    <property type="component" value="Unassembled WGS sequence"/>
</dbReference>
<dbReference type="InterPro" id="IPR050679">
    <property type="entry name" value="Bact_HTH_transcr_reg"/>
</dbReference>
<dbReference type="SUPFAM" id="SSF64288">
    <property type="entry name" value="Chorismate lyase-like"/>
    <property type="match status" value="1"/>
</dbReference>
<dbReference type="Pfam" id="PF00392">
    <property type="entry name" value="GntR"/>
    <property type="match status" value="1"/>
</dbReference>
<protein>
    <submittedName>
        <fullName evidence="5">GntR family transcriptional regulator</fullName>
    </submittedName>
</protein>